<dbReference type="InterPro" id="IPR004092">
    <property type="entry name" value="Mbt"/>
</dbReference>
<evidence type="ECO:0000256" key="2">
    <source>
        <dbReference type="PROSITE-ProRule" id="PRU00459"/>
    </source>
</evidence>
<dbReference type="GO" id="GO:0005634">
    <property type="term" value="C:nucleus"/>
    <property type="evidence" value="ECO:0007669"/>
    <property type="project" value="InterPro"/>
</dbReference>
<organism evidence="6">
    <name type="scientific">Nippostrongylus brasiliensis</name>
    <name type="common">Rat hookworm</name>
    <dbReference type="NCBI Taxonomy" id="27835"/>
    <lineage>
        <taxon>Eukaryota</taxon>
        <taxon>Metazoa</taxon>
        <taxon>Ecdysozoa</taxon>
        <taxon>Nematoda</taxon>
        <taxon>Chromadorea</taxon>
        <taxon>Rhabditida</taxon>
        <taxon>Rhabditina</taxon>
        <taxon>Rhabditomorpha</taxon>
        <taxon>Strongyloidea</taxon>
        <taxon>Heligmosomidae</taxon>
        <taxon>Nippostrongylus</taxon>
    </lineage>
</organism>
<evidence type="ECO:0000313" key="5">
    <source>
        <dbReference type="Proteomes" id="UP000271162"/>
    </source>
</evidence>
<dbReference type="WBParaSite" id="NBR_0001074201-mRNA-1">
    <property type="protein sequence ID" value="NBR_0001074201-mRNA-1"/>
    <property type="gene ID" value="NBR_0001074201"/>
</dbReference>
<reference evidence="4 5" key="2">
    <citation type="submission" date="2018-11" db="EMBL/GenBank/DDBJ databases">
        <authorList>
            <consortium name="Pathogen Informatics"/>
        </authorList>
    </citation>
    <scope>NUCLEOTIDE SEQUENCE [LARGE SCALE GENOMIC DNA]</scope>
</reference>
<dbReference type="GO" id="GO:0042393">
    <property type="term" value="F:histone binding"/>
    <property type="evidence" value="ECO:0007669"/>
    <property type="project" value="TreeGrafter"/>
</dbReference>
<feature type="repeat" description="MBT" evidence="2">
    <location>
        <begin position="267"/>
        <end position="340"/>
    </location>
</feature>
<dbReference type="PANTHER" id="PTHR12247">
    <property type="entry name" value="POLYCOMB GROUP PROTEIN"/>
    <property type="match status" value="1"/>
</dbReference>
<keyword evidence="3" id="KW-0472">Membrane</keyword>
<keyword evidence="5" id="KW-1185">Reference proteome</keyword>
<evidence type="ECO:0000313" key="6">
    <source>
        <dbReference type="WBParaSite" id="NBR_0001074201-mRNA-1"/>
    </source>
</evidence>
<evidence type="ECO:0000313" key="4">
    <source>
        <dbReference type="EMBL" id="VDL74332.1"/>
    </source>
</evidence>
<accession>A0A158QZV2</accession>
<dbReference type="Pfam" id="PF02820">
    <property type="entry name" value="MBT"/>
    <property type="match status" value="2"/>
</dbReference>
<keyword evidence="3" id="KW-1133">Transmembrane helix</keyword>
<proteinExistence type="predicted"/>
<name>A0A158QZV2_NIPBR</name>
<sequence length="386" mass="43720">MSLFHNVELLSGVVKHSELSGSWSWSKFLATQMSLFHNVELLSGVVKHSELSGSWSWSKFLANINRVDEEEKKGVGDVDKDGKVEDGRMWPYVVPVDAFAEHIAGYRILLRWVGAEAEGDDRYDFWVNIGSKVLHSVGYGTATHRGKTTYVFMPPKFIADRWTAEGEKQLPLHISSALMPLQHEQQLGWEKGMRFELMDPLAQMFNELRVATVLEVLKGGYLRVGMDGPDVESECIPLHCTSAFMFPVGYAEKHGIKLGGPNDTEEFNWKDYLQQAGAIAAPESLFRQTPDKDYMNHFQIGAKLEASDMCENHLICPATVAAHKGRLLQIHFDGWEDSYDQLFDVQYVILVIKFVNLSFLNTIYTVGVILMELNRFNFKKRSCANS</sequence>
<dbReference type="GO" id="GO:0045892">
    <property type="term" value="P:negative regulation of DNA-templated transcription"/>
    <property type="evidence" value="ECO:0007669"/>
    <property type="project" value="TreeGrafter"/>
</dbReference>
<dbReference type="STRING" id="27835.A0A158QZV2"/>
<dbReference type="SUPFAM" id="SSF63748">
    <property type="entry name" value="Tudor/PWWP/MBT"/>
    <property type="match status" value="3"/>
</dbReference>
<dbReference type="InterPro" id="IPR050548">
    <property type="entry name" value="PcG_chromatin_remod_factors"/>
</dbReference>
<dbReference type="Proteomes" id="UP000271162">
    <property type="component" value="Unassembled WGS sequence"/>
</dbReference>
<evidence type="ECO:0000256" key="3">
    <source>
        <dbReference type="SAM" id="Phobius"/>
    </source>
</evidence>
<keyword evidence="3" id="KW-0812">Transmembrane</keyword>
<protein>
    <submittedName>
        <fullName evidence="6">Polycomb protein Sfmbt (inferred by orthology to a D. melanogaster protein)</fullName>
    </submittedName>
</protein>
<evidence type="ECO:0000256" key="1">
    <source>
        <dbReference type="ARBA" id="ARBA00022737"/>
    </source>
</evidence>
<dbReference type="AlphaFoldDB" id="A0A158QZV2"/>
<dbReference type="GO" id="GO:0003682">
    <property type="term" value="F:chromatin binding"/>
    <property type="evidence" value="ECO:0007669"/>
    <property type="project" value="TreeGrafter"/>
</dbReference>
<dbReference type="PROSITE" id="PS51079">
    <property type="entry name" value="MBT"/>
    <property type="match status" value="2"/>
</dbReference>
<feature type="repeat" description="MBT" evidence="2">
    <location>
        <begin position="152"/>
        <end position="261"/>
    </location>
</feature>
<dbReference type="EMBL" id="UYSL01020377">
    <property type="protein sequence ID" value="VDL74332.1"/>
    <property type="molecule type" value="Genomic_DNA"/>
</dbReference>
<feature type="transmembrane region" description="Helical" evidence="3">
    <location>
        <begin position="347"/>
        <end position="371"/>
    </location>
</feature>
<dbReference type="Gene3D" id="2.30.30.140">
    <property type="match status" value="3"/>
</dbReference>
<gene>
    <name evidence="4" type="ORF">NBR_LOCUS10743</name>
</gene>
<reference evidence="6" key="1">
    <citation type="submission" date="2016-04" db="UniProtKB">
        <authorList>
            <consortium name="WormBaseParasite"/>
        </authorList>
    </citation>
    <scope>IDENTIFICATION</scope>
</reference>
<keyword evidence="1" id="KW-0677">Repeat</keyword>
<dbReference type="SMART" id="SM00561">
    <property type="entry name" value="MBT"/>
    <property type="match status" value="2"/>
</dbReference>